<dbReference type="Pfam" id="PF05198">
    <property type="entry name" value="IF3_N"/>
    <property type="match status" value="1"/>
</dbReference>
<evidence type="ECO:0000259" key="6">
    <source>
        <dbReference type="Pfam" id="PF05198"/>
    </source>
</evidence>
<organism evidence="7 8">
    <name type="scientific">Candidatus Magasanikbacteria bacterium CG_4_9_14_3_um_filter_32_9</name>
    <dbReference type="NCBI Taxonomy" id="1974644"/>
    <lineage>
        <taxon>Bacteria</taxon>
        <taxon>Candidatus Magasanikiibacteriota</taxon>
    </lineage>
</organism>
<feature type="domain" description="Translation initiation factor 3 C-terminal" evidence="5">
    <location>
        <begin position="97"/>
        <end position="182"/>
    </location>
</feature>
<comment type="similarity">
    <text evidence="1">Belongs to the IF-3 family.</text>
</comment>
<feature type="domain" description="Translation initiation factor 3 N-terminal" evidence="6">
    <location>
        <begin position="19"/>
        <end position="88"/>
    </location>
</feature>
<dbReference type="GO" id="GO:0003743">
    <property type="term" value="F:translation initiation factor activity"/>
    <property type="evidence" value="ECO:0007669"/>
    <property type="project" value="UniProtKB-UniRule"/>
</dbReference>
<evidence type="ECO:0000256" key="2">
    <source>
        <dbReference type="ARBA" id="ARBA00022540"/>
    </source>
</evidence>
<gene>
    <name evidence="7" type="primary">infC</name>
    <name evidence="7" type="ORF">CO137_01400</name>
</gene>
<dbReference type="PANTHER" id="PTHR10938">
    <property type="entry name" value="TRANSLATION INITIATION FACTOR IF-3"/>
    <property type="match status" value="1"/>
</dbReference>
<evidence type="ECO:0000313" key="8">
    <source>
        <dbReference type="Proteomes" id="UP000230843"/>
    </source>
</evidence>
<dbReference type="InterPro" id="IPR019815">
    <property type="entry name" value="Translation_initiation_fac_3_C"/>
</dbReference>
<evidence type="ECO:0000256" key="3">
    <source>
        <dbReference type="ARBA" id="ARBA00022917"/>
    </source>
</evidence>
<comment type="caution">
    <text evidence="7">The sequence shown here is derived from an EMBL/GenBank/DDBJ whole genome shotgun (WGS) entry which is preliminary data.</text>
</comment>
<dbReference type="GO" id="GO:0032790">
    <property type="term" value="P:ribosome disassembly"/>
    <property type="evidence" value="ECO:0007669"/>
    <property type="project" value="TreeGrafter"/>
</dbReference>
<evidence type="ECO:0000259" key="5">
    <source>
        <dbReference type="Pfam" id="PF00707"/>
    </source>
</evidence>
<dbReference type="Pfam" id="PF00707">
    <property type="entry name" value="IF3_C"/>
    <property type="match status" value="1"/>
</dbReference>
<dbReference type="InterPro" id="IPR001288">
    <property type="entry name" value="Translation_initiation_fac_3"/>
</dbReference>
<dbReference type="InterPro" id="IPR019814">
    <property type="entry name" value="Translation_initiation_fac_3_N"/>
</dbReference>
<keyword evidence="2 7" id="KW-0396">Initiation factor</keyword>
<accession>A0A2M7Z760</accession>
<dbReference type="AlphaFoldDB" id="A0A2M7Z760"/>
<keyword evidence="3" id="KW-0648">Protein biosynthesis</keyword>
<evidence type="ECO:0000256" key="4">
    <source>
        <dbReference type="NCBIfam" id="TIGR00168"/>
    </source>
</evidence>
<dbReference type="GO" id="GO:0005737">
    <property type="term" value="C:cytoplasm"/>
    <property type="evidence" value="ECO:0007669"/>
    <property type="project" value="UniProtKB-ARBA"/>
</dbReference>
<dbReference type="NCBIfam" id="TIGR00168">
    <property type="entry name" value="infC"/>
    <property type="match status" value="1"/>
</dbReference>
<dbReference type="GO" id="GO:0043022">
    <property type="term" value="F:ribosome binding"/>
    <property type="evidence" value="ECO:0007669"/>
    <property type="project" value="TreeGrafter"/>
</dbReference>
<protein>
    <recommendedName>
        <fullName evidence="4">Translation initiation factor IF-3</fullName>
    </recommendedName>
</protein>
<dbReference type="PANTHER" id="PTHR10938:SF4">
    <property type="entry name" value="TRANSLATION INITIATION FACTOR IF3-1, MITOCHONDRIAL"/>
    <property type="match status" value="1"/>
</dbReference>
<evidence type="ECO:0000313" key="7">
    <source>
        <dbReference type="EMBL" id="PJA89970.1"/>
    </source>
</evidence>
<dbReference type="SUPFAM" id="SSF54364">
    <property type="entry name" value="Translation initiation factor IF3, N-terminal domain"/>
    <property type="match status" value="1"/>
</dbReference>
<sequence length="182" mass="20959">MRISRKKRPDKLVLPHFKINNAITAPEVRLLAENGDHIGLLKIKDAIEKAKELDMDLVEVNPKSDPPVAQIMDFKHFRYQKEKEARKQKIKSRVGDLKGIRLSIRIGKHDLDIRKKQAEKFLERGDKIKVDVILKGAEKGKANMAFDVVKNFFTELSETVEIKFEQQPQRQGHTVSAIINKK</sequence>
<dbReference type="Proteomes" id="UP000230843">
    <property type="component" value="Unassembled WGS sequence"/>
</dbReference>
<dbReference type="SUPFAM" id="SSF55200">
    <property type="entry name" value="Translation initiation factor IF3, C-terminal domain"/>
    <property type="match status" value="1"/>
</dbReference>
<proteinExistence type="inferred from homology"/>
<dbReference type="Gene3D" id="3.30.110.10">
    <property type="entry name" value="Translation initiation factor 3 (IF-3), C-terminal domain"/>
    <property type="match status" value="1"/>
</dbReference>
<dbReference type="EMBL" id="PFVJ01000031">
    <property type="protein sequence ID" value="PJA89970.1"/>
    <property type="molecule type" value="Genomic_DNA"/>
</dbReference>
<dbReference type="Gene3D" id="3.10.20.80">
    <property type="entry name" value="Translation initiation factor 3 (IF-3), N-terminal domain"/>
    <property type="match status" value="1"/>
</dbReference>
<dbReference type="InterPro" id="IPR036787">
    <property type="entry name" value="T_IF-3_N_sf"/>
</dbReference>
<dbReference type="InterPro" id="IPR036788">
    <property type="entry name" value="T_IF-3_C_sf"/>
</dbReference>
<reference evidence="8" key="1">
    <citation type="submission" date="2017-09" db="EMBL/GenBank/DDBJ databases">
        <title>Depth-based differentiation of microbial function through sediment-hosted aquifers and enrichment of novel symbionts in the deep terrestrial subsurface.</title>
        <authorList>
            <person name="Probst A.J."/>
            <person name="Ladd B."/>
            <person name="Jarett J.K."/>
            <person name="Geller-Mcgrath D.E."/>
            <person name="Sieber C.M.K."/>
            <person name="Emerson J.B."/>
            <person name="Anantharaman K."/>
            <person name="Thomas B.C."/>
            <person name="Malmstrom R."/>
            <person name="Stieglmeier M."/>
            <person name="Klingl A."/>
            <person name="Woyke T."/>
            <person name="Ryan C.M."/>
            <person name="Banfield J.F."/>
        </authorList>
    </citation>
    <scope>NUCLEOTIDE SEQUENCE [LARGE SCALE GENOMIC DNA]</scope>
</reference>
<evidence type="ECO:0000256" key="1">
    <source>
        <dbReference type="ARBA" id="ARBA00005439"/>
    </source>
</evidence>
<name>A0A2M7Z760_9BACT</name>